<evidence type="ECO:0000313" key="2">
    <source>
        <dbReference type="EMBL" id="CAA9418111.1"/>
    </source>
</evidence>
<reference evidence="2" key="1">
    <citation type="submission" date="2020-02" db="EMBL/GenBank/DDBJ databases">
        <authorList>
            <person name="Meier V. D."/>
        </authorList>
    </citation>
    <scope>NUCLEOTIDE SEQUENCE</scope>
    <source>
        <strain evidence="2">AVDCRST_MAG64</strain>
    </source>
</reference>
<dbReference type="InterPro" id="IPR048667">
    <property type="entry name" value="Imm5-like"/>
</dbReference>
<name>A0A6J4PS74_9BACT</name>
<dbReference type="Pfam" id="PF21805">
    <property type="entry name" value="Imm5_like"/>
    <property type="match status" value="1"/>
</dbReference>
<protein>
    <recommendedName>
        <fullName evidence="1">Imm-5-like domain-containing protein</fullName>
    </recommendedName>
</protein>
<dbReference type="AlphaFoldDB" id="A0A6J4PS74"/>
<sequence>MATAHMADHCLGAPWYALKAVEASGAPADAERAWQVGRLPDDVRELVVSALRSGKFDRRA</sequence>
<dbReference type="EMBL" id="CADCUQ010000609">
    <property type="protein sequence ID" value="CAA9418111.1"/>
    <property type="molecule type" value="Genomic_DNA"/>
</dbReference>
<organism evidence="2">
    <name type="scientific">uncultured Phycisphaerae bacterium</name>
    <dbReference type="NCBI Taxonomy" id="904963"/>
    <lineage>
        <taxon>Bacteria</taxon>
        <taxon>Pseudomonadati</taxon>
        <taxon>Planctomycetota</taxon>
        <taxon>Phycisphaerae</taxon>
        <taxon>environmental samples</taxon>
    </lineage>
</organism>
<gene>
    <name evidence="2" type="ORF">AVDCRST_MAG64-2705</name>
</gene>
<accession>A0A6J4PS74</accession>
<feature type="domain" description="Imm-5-like" evidence="1">
    <location>
        <begin position="1"/>
        <end position="41"/>
    </location>
</feature>
<proteinExistence type="predicted"/>
<evidence type="ECO:0000259" key="1">
    <source>
        <dbReference type="Pfam" id="PF21805"/>
    </source>
</evidence>